<reference evidence="2 3" key="1">
    <citation type="journal article" date="2015" name="Genome Announc.">
        <title>Expanding the biotechnology potential of lactobacilli through comparative genomics of 213 strains and associated genera.</title>
        <authorList>
            <person name="Sun Z."/>
            <person name="Harris H.M."/>
            <person name="McCann A."/>
            <person name="Guo C."/>
            <person name="Argimon S."/>
            <person name="Zhang W."/>
            <person name="Yang X."/>
            <person name="Jeffery I.B."/>
            <person name="Cooney J.C."/>
            <person name="Kagawa T.F."/>
            <person name="Liu W."/>
            <person name="Song Y."/>
            <person name="Salvetti E."/>
            <person name="Wrobel A."/>
            <person name="Rasinkangas P."/>
            <person name="Parkhill J."/>
            <person name="Rea M.C."/>
            <person name="O'Sullivan O."/>
            <person name="Ritari J."/>
            <person name="Douillard F.P."/>
            <person name="Paul Ross R."/>
            <person name="Yang R."/>
            <person name="Briner A.E."/>
            <person name="Felis G.E."/>
            <person name="de Vos W.M."/>
            <person name="Barrangou R."/>
            <person name="Klaenhammer T.R."/>
            <person name="Caufield P.W."/>
            <person name="Cui Y."/>
            <person name="Zhang H."/>
            <person name="O'Toole P.W."/>
        </authorList>
    </citation>
    <scope>NUCLEOTIDE SEQUENCE [LARGE SCALE GENOMIC DNA]</scope>
    <source>
        <strain evidence="2 3">DSM 19971</strain>
    </source>
</reference>
<dbReference type="PRINTS" id="PR00598">
    <property type="entry name" value="HTHMARR"/>
</dbReference>
<protein>
    <recommendedName>
        <fullName evidence="1">HTH marR-type domain-containing protein</fullName>
    </recommendedName>
</protein>
<organism evidence="2 3">
    <name type="scientific">Liquorilactobacillus uvarum DSM 19971</name>
    <dbReference type="NCBI Taxonomy" id="1423812"/>
    <lineage>
        <taxon>Bacteria</taxon>
        <taxon>Bacillati</taxon>
        <taxon>Bacillota</taxon>
        <taxon>Bacilli</taxon>
        <taxon>Lactobacillales</taxon>
        <taxon>Lactobacillaceae</taxon>
        <taxon>Liquorilactobacillus</taxon>
    </lineage>
</organism>
<comment type="caution">
    <text evidence="2">The sequence shown here is derived from an EMBL/GenBank/DDBJ whole genome shotgun (WGS) entry which is preliminary data.</text>
</comment>
<gene>
    <name evidence="2" type="ORF">FD20_GL000564</name>
</gene>
<name>A0A0R1Q4N3_9LACO</name>
<dbReference type="InterPro" id="IPR036388">
    <property type="entry name" value="WH-like_DNA-bd_sf"/>
</dbReference>
<evidence type="ECO:0000313" key="2">
    <source>
        <dbReference type="EMBL" id="KRL37226.1"/>
    </source>
</evidence>
<sequence>MSMRSSLDSLLILERKYHNILAEVAKQQDLTIAEWQLLIKINNGLQTQEQLAHTTKLNISTLSRQLARLDAKKFITKMQTNGTRGRGYFTYSGTEKGEEAVQKMQSSLKTLEQKLFMRWSDEETTLLQVLLNRLVQSMKRFD</sequence>
<evidence type="ECO:0000313" key="3">
    <source>
        <dbReference type="Proteomes" id="UP000051155"/>
    </source>
</evidence>
<accession>A0A0R1Q4N3</accession>
<dbReference type="GO" id="GO:0003700">
    <property type="term" value="F:DNA-binding transcription factor activity"/>
    <property type="evidence" value="ECO:0007669"/>
    <property type="project" value="InterPro"/>
</dbReference>
<dbReference type="EMBL" id="AZEG01000014">
    <property type="protein sequence ID" value="KRL37226.1"/>
    <property type="molecule type" value="Genomic_DNA"/>
</dbReference>
<dbReference type="AlphaFoldDB" id="A0A0R1Q4N3"/>
<dbReference type="InterPro" id="IPR000835">
    <property type="entry name" value="HTH_MarR-typ"/>
</dbReference>
<dbReference type="PATRIC" id="fig|1423812.3.peg.601"/>
<dbReference type="PROSITE" id="PS50995">
    <property type="entry name" value="HTH_MARR_2"/>
    <property type="match status" value="1"/>
</dbReference>
<dbReference type="Proteomes" id="UP000051155">
    <property type="component" value="Unassembled WGS sequence"/>
</dbReference>
<dbReference type="SUPFAM" id="SSF46785">
    <property type="entry name" value="Winged helix' DNA-binding domain"/>
    <property type="match status" value="1"/>
</dbReference>
<evidence type="ECO:0000259" key="1">
    <source>
        <dbReference type="PROSITE" id="PS50995"/>
    </source>
</evidence>
<dbReference type="InterPro" id="IPR036390">
    <property type="entry name" value="WH_DNA-bd_sf"/>
</dbReference>
<dbReference type="STRING" id="1423812.FD20_GL000564"/>
<keyword evidence="3" id="KW-1185">Reference proteome</keyword>
<dbReference type="SMART" id="SM00347">
    <property type="entry name" value="HTH_MARR"/>
    <property type="match status" value="1"/>
</dbReference>
<proteinExistence type="predicted"/>
<dbReference type="Gene3D" id="1.10.10.10">
    <property type="entry name" value="Winged helix-like DNA-binding domain superfamily/Winged helix DNA-binding domain"/>
    <property type="match status" value="1"/>
</dbReference>
<feature type="domain" description="HTH marR-type" evidence="1">
    <location>
        <begin position="1"/>
        <end position="136"/>
    </location>
</feature>